<evidence type="ECO:0000313" key="4">
    <source>
        <dbReference type="Proteomes" id="UP001142462"/>
    </source>
</evidence>
<evidence type="ECO:0000313" key="3">
    <source>
        <dbReference type="EMBL" id="GLJ60751.1"/>
    </source>
</evidence>
<dbReference type="AlphaFoldDB" id="A0A9W6H185"/>
<feature type="transmembrane region" description="Helical" evidence="2">
    <location>
        <begin position="12"/>
        <end position="37"/>
    </location>
</feature>
<protein>
    <submittedName>
        <fullName evidence="3">Uncharacterized protein</fullName>
    </submittedName>
</protein>
<feature type="coiled-coil region" evidence="1">
    <location>
        <begin position="289"/>
        <end position="341"/>
    </location>
</feature>
<dbReference type="RefSeq" id="WP_271172469.1">
    <property type="nucleotide sequence ID" value="NZ_BSEJ01000003.1"/>
</dbReference>
<feature type="coiled-coil region" evidence="1">
    <location>
        <begin position="200"/>
        <end position="252"/>
    </location>
</feature>
<organism evidence="3 4">
    <name type="scientific">Microbacterium barkeri</name>
    <dbReference type="NCBI Taxonomy" id="33917"/>
    <lineage>
        <taxon>Bacteria</taxon>
        <taxon>Bacillati</taxon>
        <taxon>Actinomycetota</taxon>
        <taxon>Actinomycetes</taxon>
        <taxon>Micrococcales</taxon>
        <taxon>Microbacteriaceae</taxon>
        <taxon>Microbacterium</taxon>
    </lineage>
</organism>
<evidence type="ECO:0000256" key="2">
    <source>
        <dbReference type="SAM" id="Phobius"/>
    </source>
</evidence>
<keyword evidence="1" id="KW-0175">Coiled coil</keyword>
<reference evidence="3" key="1">
    <citation type="journal article" date="2014" name="Int. J. Syst. Evol. Microbiol.">
        <title>Complete genome sequence of Corynebacterium casei LMG S-19264T (=DSM 44701T), isolated from a smear-ripened cheese.</title>
        <authorList>
            <consortium name="US DOE Joint Genome Institute (JGI-PGF)"/>
            <person name="Walter F."/>
            <person name="Albersmeier A."/>
            <person name="Kalinowski J."/>
            <person name="Ruckert C."/>
        </authorList>
    </citation>
    <scope>NUCLEOTIDE SEQUENCE</scope>
    <source>
        <strain evidence="3">VKM Ac-1020</strain>
    </source>
</reference>
<keyword evidence="2" id="KW-0812">Transmembrane</keyword>
<keyword evidence="2" id="KW-1133">Transmembrane helix</keyword>
<reference evidence="3" key="2">
    <citation type="submission" date="2023-01" db="EMBL/GenBank/DDBJ databases">
        <authorList>
            <person name="Sun Q."/>
            <person name="Evtushenko L."/>
        </authorList>
    </citation>
    <scope>NUCLEOTIDE SEQUENCE</scope>
    <source>
        <strain evidence="3">VKM Ac-1020</strain>
    </source>
</reference>
<evidence type="ECO:0000256" key="1">
    <source>
        <dbReference type="SAM" id="Coils"/>
    </source>
</evidence>
<keyword evidence="2" id="KW-0472">Membrane</keyword>
<sequence>MFDDFDIELETVLAWVLPALAVFAGAALVVVLTVWIVKRARRGRRARARAATALDGVGTKLVALDDAVDELELELQLSGALYGGDPPPTLRRSRMTAQHTRDDAFGEYRALRESTELPARVRRAARALTTRLDRALQAVEAARGEHSAWIASHVTAAEQVASARERLAGVTERMGDPTALLDDLAARADRSEWDDAAGAADDARAALEDARRLLDEAERAAQDPSRSALDDLAAAERRLRTAEQRSRALEERHRIVLQAAQAVRGELDAAAAAIRSATGIRAALEPSDAERLGREIERAADELDRLRAEAERRPVATNEGVARLRDRLDMALADARTAQQRLLGARSALPGTLATARSALARAETAVGHGASLEARVRLDAARAELAQARQTVDPVEALDDARRAIRHAEDAKALADHDRASA</sequence>
<name>A0A9W6H185_9MICO</name>
<gene>
    <name evidence="3" type="ORF">GCM10017576_08800</name>
</gene>
<keyword evidence="4" id="KW-1185">Reference proteome</keyword>
<accession>A0A9W6H185</accession>
<dbReference type="EMBL" id="BSEJ01000003">
    <property type="protein sequence ID" value="GLJ60751.1"/>
    <property type="molecule type" value="Genomic_DNA"/>
</dbReference>
<proteinExistence type="predicted"/>
<comment type="caution">
    <text evidence="3">The sequence shown here is derived from an EMBL/GenBank/DDBJ whole genome shotgun (WGS) entry which is preliminary data.</text>
</comment>
<dbReference type="Proteomes" id="UP001142462">
    <property type="component" value="Unassembled WGS sequence"/>
</dbReference>